<dbReference type="Proteomes" id="UP000494206">
    <property type="component" value="Unassembled WGS sequence"/>
</dbReference>
<comment type="caution">
    <text evidence="1">The sequence shown here is derived from an EMBL/GenBank/DDBJ whole genome shotgun (WGS) entry which is preliminary data.</text>
</comment>
<evidence type="ECO:0000313" key="1">
    <source>
        <dbReference type="EMBL" id="CAB3408474.1"/>
    </source>
</evidence>
<proteinExistence type="predicted"/>
<dbReference type="OrthoDB" id="5849731at2759"/>
<organism evidence="1 2">
    <name type="scientific">Caenorhabditis bovis</name>
    <dbReference type="NCBI Taxonomy" id="2654633"/>
    <lineage>
        <taxon>Eukaryota</taxon>
        <taxon>Metazoa</taxon>
        <taxon>Ecdysozoa</taxon>
        <taxon>Nematoda</taxon>
        <taxon>Chromadorea</taxon>
        <taxon>Rhabditida</taxon>
        <taxon>Rhabditina</taxon>
        <taxon>Rhabditomorpha</taxon>
        <taxon>Rhabditoidea</taxon>
        <taxon>Rhabditidae</taxon>
        <taxon>Peloderinae</taxon>
        <taxon>Caenorhabditis</taxon>
    </lineage>
</organism>
<name>A0A8S1EXL8_9PELO</name>
<protein>
    <submittedName>
        <fullName evidence="1">Uncharacterized protein</fullName>
    </submittedName>
</protein>
<dbReference type="AlphaFoldDB" id="A0A8S1EXL8"/>
<sequence length="148" mass="16579">MGRFRSQKKNLLKNKVAVSVTKLKVMKKAARQKKAEKSTDGEDVAMIEEIPVVPGLSVASAKKLAAGELKNVPKVNEQKIFRKTNLPVREKGKVLDAPSGKKSVTAQFITKKKAKKLHKKMTHRVREEFRKLQEAGMELPVDDDAMED</sequence>
<accession>A0A8S1EXL8</accession>
<evidence type="ECO:0000313" key="2">
    <source>
        <dbReference type="Proteomes" id="UP000494206"/>
    </source>
</evidence>
<reference evidence="1 2" key="1">
    <citation type="submission" date="2020-04" db="EMBL/GenBank/DDBJ databases">
        <authorList>
            <person name="Laetsch R D."/>
            <person name="Stevens L."/>
            <person name="Kumar S."/>
            <person name="Blaxter L. M."/>
        </authorList>
    </citation>
    <scope>NUCLEOTIDE SEQUENCE [LARGE SCALE GENOMIC DNA]</scope>
</reference>
<dbReference type="EMBL" id="CADEPM010000007">
    <property type="protein sequence ID" value="CAB3408474.1"/>
    <property type="molecule type" value="Genomic_DNA"/>
</dbReference>
<gene>
    <name evidence="1" type="ORF">CBOVIS_LOCUS10255</name>
</gene>
<keyword evidence="2" id="KW-1185">Reference proteome</keyword>